<organism evidence="1">
    <name type="scientific">Rhizophora mucronata</name>
    <name type="common">Asiatic mangrove</name>
    <dbReference type="NCBI Taxonomy" id="61149"/>
    <lineage>
        <taxon>Eukaryota</taxon>
        <taxon>Viridiplantae</taxon>
        <taxon>Streptophyta</taxon>
        <taxon>Embryophyta</taxon>
        <taxon>Tracheophyta</taxon>
        <taxon>Spermatophyta</taxon>
        <taxon>Magnoliopsida</taxon>
        <taxon>eudicotyledons</taxon>
        <taxon>Gunneridae</taxon>
        <taxon>Pentapetalae</taxon>
        <taxon>rosids</taxon>
        <taxon>fabids</taxon>
        <taxon>Malpighiales</taxon>
        <taxon>Rhizophoraceae</taxon>
        <taxon>Rhizophora</taxon>
    </lineage>
</organism>
<protein>
    <submittedName>
        <fullName evidence="1">Uncharacterized protein</fullName>
    </submittedName>
</protein>
<sequence length="41" mass="4555">MIFVCPLVFSCFLGHNLINRGGEAEVWSGFLSKESSPQLLK</sequence>
<dbReference type="EMBL" id="GGEC01056841">
    <property type="protein sequence ID" value="MBX37325.1"/>
    <property type="molecule type" value="Transcribed_RNA"/>
</dbReference>
<proteinExistence type="predicted"/>
<name>A0A2P2N4G4_RHIMU</name>
<evidence type="ECO:0000313" key="1">
    <source>
        <dbReference type="EMBL" id="MBX37325.1"/>
    </source>
</evidence>
<reference evidence="1" key="1">
    <citation type="submission" date="2018-02" db="EMBL/GenBank/DDBJ databases">
        <title>Rhizophora mucronata_Transcriptome.</title>
        <authorList>
            <person name="Meera S.P."/>
            <person name="Sreeshan A."/>
            <person name="Augustine A."/>
        </authorList>
    </citation>
    <scope>NUCLEOTIDE SEQUENCE</scope>
    <source>
        <tissue evidence="1">Leaf</tissue>
    </source>
</reference>
<accession>A0A2P2N4G4</accession>
<dbReference type="AlphaFoldDB" id="A0A2P2N4G4"/>